<dbReference type="PANTHER" id="PTHR31983:SF0">
    <property type="entry name" value="GLUCAN ENDO-1,3-BETA-D-GLUCOSIDASE 2"/>
    <property type="match status" value="1"/>
</dbReference>
<keyword evidence="4" id="KW-0378">Hydrolase</keyword>
<dbReference type="Gene3D" id="1.20.5.420">
    <property type="entry name" value="Immunoglobulin FC, subunit C"/>
    <property type="match status" value="1"/>
</dbReference>
<keyword evidence="10" id="KW-0732">Signal</keyword>
<dbReference type="EMBL" id="ML976977">
    <property type="protein sequence ID" value="KAF1963501.1"/>
    <property type="molecule type" value="Genomic_DNA"/>
</dbReference>
<evidence type="ECO:0000256" key="1">
    <source>
        <dbReference type="ARBA" id="ARBA00000382"/>
    </source>
</evidence>
<evidence type="ECO:0000256" key="2">
    <source>
        <dbReference type="ARBA" id="ARBA00010730"/>
    </source>
</evidence>
<evidence type="ECO:0000313" key="14">
    <source>
        <dbReference type="Proteomes" id="UP000800035"/>
    </source>
</evidence>
<evidence type="ECO:0000313" key="13">
    <source>
        <dbReference type="EMBL" id="KAF1963501.1"/>
    </source>
</evidence>
<dbReference type="Gene3D" id="2.70.98.30">
    <property type="entry name" value="Golgi alpha-mannosidase II, domain 4"/>
    <property type="match status" value="1"/>
</dbReference>
<gene>
    <name evidence="13" type="ORF">CC80DRAFT_433136</name>
</gene>
<keyword evidence="8" id="KW-0624">Polysaccharide degradation</keyword>
<name>A0A6A5UF06_9PLEO</name>
<keyword evidence="5" id="KW-0119">Carbohydrate metabolism</keyword>
<sequence>MAKLATLLAVAQAMLVHGLPAHELKHESAALDERAITLTSSLPVTTSYTSTLSTLQSATKSVPASNTGSIETALPSVPFSQNPIKSEPIPTPSTSLEPIDSSLAPGPTQSLANAAPNIFVPMAADAPPAQIQRRGDHAVKKLNIVDKDVPIQTNKFYANWFLGSQNLPVWTHPYSLSWAKGTGNTYGMSISHIERTQLAWDQGTPPRYFIAPVGIRHIVLSALELQASTVLSTEGLTGFSVYANLAPSSNADPIISFPVVQGMGYVTAIYNKGTPQIASGVFFRTLKYIGQIKGITYKYQVQLEDNSHWLLYATPIGSLGAPPFALRNSSLIEGPGGFVGMIQVAKNPASAAGETVYDSTAGAYAINTTISASVTGSSGSYTLEWGKGGVKNQTLLMFALPHQMESLDQMSASGVTDIELVTTTKGYARAVVADSITMTEANLPDSIGFDPWIPNSAGTGGSGNINIAPGAIAAVRSAAASELAQNFTQQTELNSMYYSGKGLAKFAGVVYTTQRIAKDTTLAAAGLVKLKDAFNTFVNNTQPLPLVYDTVWKGVVSSGTYQTGDTGLDFGNTLYNDHHFHYGYFVYTAAVIGHLDPAWLNQGTNKAWVNMLVRDFANPSTTDPYFPFQRSFDWFMGHSWAKGLFDSGDGKDQESTSEDTFATYSLKMWGKVIGDANMEARANLQLAIQARSLRNYFLLQSDNKVQPAQFIPNKVTGILFENKVDHTTYFGANPEFIQGIHMLPINPSSTYTRPRKFVQEEWDTYFSNGRADQVVGGWRGVLYSNLALVDPKTAYSFFARSDFDNGLLDGGMSRTWFLAYTAALSGGAGGAGVQVEDVGANASATNVAPSTPAQNADVQHNVKEKAPTANGAAANHGNDKPADDDDDWEWVYYDWEGNELSDAESRDMEGDEWEWEYYPPGETGDDW</sequence>
<comment type="similarity">
    <text evidence="2">Belongs to the glycosyl hydrolase 81 family.</text>
</comment>
<dbReference type="GO" id="GO:0052861">
    <property type="term" value="F:endo-1,3(4)-beta-glucanase activity"/>
    <property type="evidence" value="ECO:0007669"/>
    <property type="project" value="InterPro"/>
</dbReference>
<keyword evidence="14" id="KW-1185">Reference proteome</keyword>
<dbReference type="InterPro" id="IPR040720">
    <property type="entry name" value="GH81_C"/>
</dbReference>
<reference evidence="13" key="1">
    <citation type="journal article" date="2020" name="Stud. Mycol.">
        <title>101 Dothideomycetes genomes: a test case for predicting lifestyles and emergence of pathogens.</title>
        <authorList>
            <person name="Haridas S."/>
            <person name="Albert R."/>
            <person name="Binder M."/>
            <person name="Bloem J."/>
            <person name="Labutti K."/>
            <person name="Salamov A."/>
            <person name="Andreopoulos B."/>
            <person name="Baker S."/>
            <person name="Barry K."/>
            <person name="Bills G."/>
            <person name="Bluhm B."/>
            <person name="Cannon C."/>
            <person name="Castanera R."/>
            <person name="Culley D."/>
            <person name="Daum C."/>
            <person name="Ezra D."/>
            <person name="Gonzalez J."/>
            <person name="Henrissat B."/>
            <person name="Kuo A."/>
            <person name="Liang C."/>
            <person name="Lipzen A."/>
            <person name="Lutzoni F."/>
            <person name="Magnuson J."/>
            <person name="Mondo S."/>
            <person name="Nolan M."/>
            <person name="Ohm R."/>
            <person name="Pangilinan J."/>
            <person name="Park H.-J."/>
            <person name="Ramirez L."/>
            <person name="Alfaro M."/>
            <person name="Sun H."/>
            <person name="Tritt A."/>
            <person name="Yoshinaga Y."/>
            <person name="Zwiers L.-H."/>
            <person name="Turgeon B."/>
            <person name="Goodwin S."/>
            <person name="Spatafora J."/>
            <person name="Crous P."/>
            <person name="Grigoriev I."/>
        </authorList>
    </citation>
    <scope>NUCLEOTIDE SEQUENCE</scope>
    <source>
        <strain evidence="13">CBS 675.92</strain>
    </source>
</reference>
<feature type="domain" description="Glycosyl hydrolase family 81 C-terminal" evidence="12">
    <location>
        <begin position="471"/>
        <end position="818"/>
    </location>
</feature>
<dbReference type="GO" id="GO:0009986">
    <property type="term" value="C:cell surface"/>
    <property type="evidence" value="ECO:0007669"/>
    <property type="project" value="TreeGrafter"/>
</dbReference>
<dbReference type="GO" id="GO:0000272">
    <property type="term" value="P:polysaccharide catabolic process"/>
    <property type="evidence" value="ECO:0007669"/>
    <property type="project" value="UniProtKB-KW"/>
</dbReference>
<organism evidence="13 14">
    <name type="scientific">Byssothecium circinans</name>
    <dbReference type="NCBI Taxonomy" id="147558"/>
    <lineage>
        <taxon>Eukaryota</taxon>
        <taxon>Fungi</taxon>
        <taxon>Dikarya</taxon>
        <taxon>Ascomycota</taxon>
        <taxon>Pezizomycotina</taxon>
        <taxon>Dothideomycetes</taxon>
        <taxon>Pleosporomycetidae</taxon>
        <taxon>Pleosporales</taxon>
        <taxon>Massarineae</taxon>
        <taxon>Massarinaceae</taxon>
        <taxon>Byssothecium</taxon>
    </lineage>
</organism>
<evidence type="ECO:0000256" key="3">
    <source>
        <dbReference type="ARBA" id="ARBA00012780"/>
    </source>
</evidence>
<dbReference type="Pfam" id="PF03639">
    <property type="entry name" value="Glyco_hydro_81"/>
    <property type="match status" value="1"/>
</dbReference>
<dbReference type="Pfam" id="PF17652">
    <property type="entry name" value="Glyco_hydro81C"/>
    <property type="match status" value="1"/>
</dbReference>
<feature type="domain" description="Glycosyl hydrolase family 81 N-terminal" evidence="11">
    <location>
        <begin position="137"/>
        <end position="453"/>
    </location>
</feature>
<protein>
    <recommendedName>
        <fullName evidence="3">glucan endo-1,3-beta-D-glucosidase</fullName>
        <ecNumber evidence="3">3.2.1.39</ecNumber>
    </recommendedName>
</protein>
<proteinExistence type="inferred from homology"/>
<accession>A0A6A5UF06</accession>
<dbReference type="GO" id="GO:0042973">
    <property type="term" value="F:glucan endo-1,3-beta-D-glucosidase activity"/>
    <property type="evidence" value="ECO:0007669"/>
    <property type="project" value="UniProtKB-EC"/>
</dbReference>
<evidence type="ECO:0000256" key="4">
    <source>
        <dbReference type="ARBA" id="ARBA00022801"/>
    </source>
</evidence>
<dbReference type="Proteomes" id="UP000800035">
    <property type="component" value="Unassembled WGS sequence"/>
</dbReference>
<dbReference type="FunFam" id="2.70.98.30:FF:000006">
    <property type="entry name" value="Endo-1,3-beta-glucanase Engl1"/>
    <property type="match status" value="1"/>
</dbReference>
<dbReference type="EC" id="3.2.1.39" evidence="3"/>
<evidence type="ECO:0000256" key="7">
    <source>
        <dbReference type="ARBA" id="ARBA00023316"/>
    </source>
</evidence>
<dbReference type="Gene3D" id="1.10.287.1170">
    <property type="entry name" value="glycoside hydrolase family 81 endo-[beta] glucanase"/>
    <property type="match status" value="1"/>
</dbReference>
<evidence type="ECO:0000256" key="8">
    <source>
        <dbReference type="ARBA" id="ARBA00023326"/>
    </source>
</evidence>
<dbReference type="PROSITE" id="PS52008">
    <property type="entry name" value="GH81"/>
    <property type="match status" value="1"/>
</dbReference>
<keyword evidence="6" id="KW-0326">Glycosidase</keyword>
<feature type="chain" id="PRO_5025373939" description="glucan endo-1,3-beta-D-glucosidase" evidence="10">
    <location>
        <begin position="19"/>
        <end position="927"/>
    </location>
</feature>
<evidence type="ECO:0000256" key="5">
    <source>
        <dbReference type="ARBA" id="ARBA00023277"/>
    </source>
</evidence>
<evidence type="ECO:0000256" key="9">
    <source>
        <dbReference type="SAM" id="MobiDB-lite"/>
    </source>
</evidence>
<evidence type="ECO:0000259" key="11">
    <source>
        <dbReference type="Pfam" id="PF03639"/>
    </source>
</evidence>
<evidence type="ECO:0000256" key="6">
    <source>
        <dbReference type="ARBA" id="ARBA00023295"/>
    </source>
</evidence>
<dbReference type="GO" id="GO:0071555">
    <property type="term" value="P:cell wall organization"/>
    <property type="evidence" value="ECO:0007669"/>
    <property type="project" value="UniProtKB-KW"/>
</dbReference>
<dbReference type="InterPro" id="IPR005200">
    <property type="entry name" value="Endo-beta-glucanase"/>
</dbReference>
<feature type="region of interest" description="Disordered" evidence="9">
    <location>
        <begin position="899"/>
        <end position="927"/>
    </location>
</feature>
<dbReference type="InterPro" id="IPR040451">
    <property type="entry name" value="GH81_N"/>
</dbReference>
<dbReference type="OrthoDB" id="4473401at2759"/>
<evidence type="ECO:0000256" key="10">
    <source>
        <dbReference type="SAM" id="SignalP"/>
    </source>
</evidence>
<dbReference type="AlphaFoldDB" id="A0A6A5UF06"/>
<feature type="signal peptide" evidence="10">
    <location>
        <begin position="1"/>
        <end position="18"/>
    </location>
</feature>
<comment type="catalytic activity">
    <reaction evidence="1">
        <text>Hydrolysis of (1-&gt;3)-beta-D-glucosidic linkages in (1-&gt;3)-beta-D-glucans.</text>
        <dbReference type="EC" id="3.2.1.39"/>
    </reaction>
</comment>
<keyword evidence="7" id="KW-0961">Cell wall biogenesis/degradation</keyword>
<dbReference type="PANTHER" id="PTHR31983">
    <property type="entry name" value="ENDO-1,3(4)-BETA-GLUCANASE 1"/>
    <property type="match status" value="1"/>
</dbReference>
<evidence type="ECO:0000259" key="12">
    <source>
        <dbReference type="Pfam" id="PF17652"/>
    </source>
</evidence>
<feature type="region of interest" description="Disordered" evidence="9">
    <location>
        <begin position="72"/>
        <end position="107"/>
    </location>
</feature>